<reference evidence="1" key="1">
    <citation type="submission" date="2023-11" db="EMBL/GenBank/DDBJ databases">
        <authorList>
            <person name="De Vega J J."/>
            <person name="De Vega J J."/>
        </authorList>
    </citation>
    <scope>NUCLEOTIDE SEQUENCE</scope>
</reference>
<keyword evidence="2" id="KW-1185">Reference proteome</keyword>
<feature type="non-terminal residue" evidence="1">
    <location>
        <position position="1"/>
    </location>
</feature>
<sequence>RHCDIRYSGNRIRRYRMQVSEGFIRVVSQPQLLFVLTSNHCPPDPNSLIPISTSIESTNKPGETARMRAGPESLWRSWKSHASFGGQRSGPKRLWRGDNDVGVVVESATSTVAYLLSRVN</sequence>
<organism evidence="1 2">
    <name type="scientific">Mycena citricolor</name>
    <dbReference type="NCBI Taxonomy" id="2018698"/>
    <lineage>
        <taxon>Eukaryota</taxon>
        <taxon>Fungi</taxon>
        <taxon>Dikarya</taxon>
        <taxon>Basidiomycota</taxon>
        <taxon>Agaricomycotina</taxon>
        <taxon>Agaricomycetes</taxon>
        <taxon>Agaricomycetidae</taxon>
        <taxon>Agaricales</taxon>
        <taxon>Marasmiineae</taxon>
        <taxon>Mycenaceae</taxon>
        <taxon>Mycena</taxon>
    </lineage>
</organism>
<evidence type="ECO:0000313" key="2">
    <source>
        <dbReference type="Proteomes" id="UP001295794"/>
    </source>
</evidence>
<name>A0AAD2H098_9AGAR</name>
<proteinExistence type="predicted"/>
<accession>A0AAD2H098</accession>
<protein>
    <submittedName>
        <fullName evidence="1">Uncharacterized protein</fullName>
    </submittedName>
</protein>
<dbReference type="EMBL" id="CAVNYO010000109">
    <property type="protein sequence ID" value="CAK5266310.1"/>
    <property type="molecule type" value="Genomic_DNA"/>
</dbReference>
<comment type="caution">
    <text evidence="1">The sequence shown here is derived from an EMBL/GenBank/DDBJ whole genome shotgun (WGS) entry which is preliminary data.</text>
</comment>
<evidence type="ECO:0000313" key="1">
    <source>
        <dbReference type="EMBL" id="CAK5266310.1"/>
    </source>
</evidence>
<dbReference type="Proteomes" id="UP001295794">
    <property type="component" value="Unassembled WGS sequence"/>
</dbReference>
<dbReference type="AlphaFoldDB" id="A0AAD2H098"/>
<gene>
    <name evidence="1" type="ORF">MYCIT1_LOCUS8009</name>
</gene>